<keyword evidence="3" id="KW-1185">Reference proteome</keyword>
<dbReference type="Proteomes" id="UP000800235">
    <property type="component" value="Unassembled WGS sequence"/>
</dbReference>
<dbReference type="Pfam" id="PF12296">
    <property type="entry name" value="HsbA"/>
    <property type="match status" value="1"/>
</dbReference>
<dbReference type="OrthoDB" id="2422134at2759"/>
<feature type="chain" id="PRO_5040336872" evidence="1">
    <location>
        <begin position="23"/>
        <end position="197"/>
    </location>
</feature>
<protein>
    <submittedName>
        <fullName evidence="2">Uncharacterized protein</fullName>
    </submittedName>
</protein>
<dbReference type="AlphaFoldDB" id="A0A9P4NHP7"/>
<dbReference type="InterPro" id="IPR021054">
    <property type="entry name" value="Cell_wall_mannoprotein_1"/>
</dbReference>
<evidence type="ECO:0000313" key="2">
    <source>
        <dbReference type="EMBL" id="KAF2422086.1"/>
    </source>
</evidence>
<feature type="signal peptide" evidence="1">
    <location>
        <begin position="1"/>
        <end position="22"/>
    </location>
</feature>
<dbReference type="EMBL" id="MU007094">
    <property type="protein sequence ID" value="KAF2422086.1"/>
    <property type="molecule type" value="Genomic_DNA"/>
</dbReference>
<evidence type="ECO:0000256" key="1">
    <source>
        <dbReference type="SAM" id="SignalP"/>
    </source>
</evidence>
<dbReference type="GO" id="GO:0005576">
    <property type="term" value="C:extracellular region"/>
    <property type="evidence" value="ECO:0007669"/>
    <property type="project" value="TreeGrafter"/>
</dbReference>
<sequence length="197" mass="19833">MQYRTLLVAALAGVAIAAPVEGVKDAVGVSADLPTITGALTTVENALTALDTAVKGLTAGGDPKAQSADIIAKSKAVEQALKDGTAKVSSTSVLSLLEAVQVQSASAKLTTLTQQTIKDLTDKKDIIKAAGQTKTTIDNLTAQKAASEDFVKAITGKVPSAVQSIAASASKSVGDALAKGIADFSSSAKRAVLNLLK</sequence>
<accession>A0A9P4NHP7</accession>
<name>A0A9P4NHP7_9PEZI</name>
<comment type="caution">
    <text evidence="2">The sequence shown here is derived from an EMBL/GenBank/DDBJ whole genome shotgun (WGS) entry which is preliminary data.</text>
</comment>
<dbReference type="PANTHER" id="PTHR38123">
    <property type="entry name" value="CELL WALL SERINE-THREONINE-RICH GALACTOMANNOPROTEIN MP1 (AFU_ORTHOLOGUE AFUA_4G03240)"/>
    <property type="match status" value="1"/>
</dbReference>
<reference evidence="2" key="1">
    <citation type="journal article" date="2020" name="Stud. Mycol.">
        <title>101 Dothideomycetes genomes: a test case for predicting lifestyles and emergence of pathogens.</title>
        <authorList>
            <person name="Haridas S."/>
            <person name="Albert R."/>
            <person name="Binder M."/>
            <person name="Bloem J."/>
            <person name="Labutti K."/>
            <person name="Salamov A."/>
            <person name="Andreopoulos B."/>
            <person name="Baker S."/>
            <person name="Barry K."/>
            <person name="Bills G."/>
            <person name="Bluhm B."/>
            <person name="Cannon C."/>
            <person name="Castanera R."/>
            <person name="Culley D."/>
            <person name="Daum C."/>
            <person name="Ezra D."/>
            <person name="Gonzalez J."/>
            <person name="Henrissat B."/>
            <person name="Kuo A."/>
            <person name="Liang C."/>
            <person name="Lipzen A."/>
            <person name="Lutzoni F."/>
            <person name="Magnuson J."/>
            <person name="Mondo S."/>
            <person name="Nolan M."/>
            <person name="Ohm R."/>
            <person name="Pangilinan J."/>
            <person name="Park H.-J."/>
            <person name="Ramirez L."/>
            <person name="Alfaro M."/>
            <person name="Sun H."/>
            <person name="Tritt A."/>
            <person name="Yoshinaga Y."/>
            <person name="Zwiers L.-H."/>
            <person name="Turgeon B."/>
            <person name="Goodwin S."/>
            <person name="Spatafora J."/>
            <person name="Crous P."/>
            <person name="Grigoriev I."/>
        </authorList>
    </citation>
    <scope>NUCLEOTIDE SEQUENCE</scope>
    <source>
        <strain evidence="2">CBS 130266</strain>
    </source>
</reference>
<dbReference type="Gene3D" id="1.20.1280.140">
    <property type="match status" value="1"/>
</dbReference>
<organism evidence="2 3">
    <name type="scientific">Tothia fuscella</name>
    <dbReference type="NCBI Taxonomy" id="1048955"/>
    <lineage>
        <taxon>Eukaryota</taxon>
        <taxon>Fungi</taxon>
        <taxon>Dikarya</taxon>
        <taxon>Ascomycota</taxon>
        <taxon>Pezizomycotina</taxon>
        <taxon>Dothideomycetes</taxon>
        <taxon>Pleosporomycetidae</taxon>
        <taxon>Venturiales</taxon>
        <taxon>Cylindrosympodiaceae</taxon>
        <taxon>Tothia</taxon>
    </lineage>
</organism>
<dbReference type="PANTHER" id="PTHR38123:SF6">
    <property type="entry name" value="CELL WALL SERINE-THREONINE-RICH GALACTOMANNOPROTEIN MP1 (AFU_ORTHOLOGUE AFUA_4G03240)"/>
    <property type="match status" value="1"/>
</dbReference>
<gene>
    <name evidence="2" type="ORF">EJ08DRAFT_487280</name>
</gene>
<evidence type="ECO:0000313" key="3">
    <source>
        <dbReference type="Proteomes" id="UP000800235"/>
    </source>
</evidence>
<keyword evidence="1" id="KW-0732">Signal</keyword>
<proteinExistence type="predicted"/>